<evidence type="ECO:0000256" key="5">
    <source>
        <dbReference type="ARBA" id="ARBA00023315"/>
    </source>
</evidence>
<dbReference type="EMBL" id="GBYB01014780">
    <property type="protein sequence ID" value="JAG84547.1"/>
    <property type="molecule type" value="Transcribed_RNA"/>
</dbReference>
<evidence type="ECO:0000256" key="6">
    <source>
        <dbReference type="PIRNR" id="PIRNR000437"/>
    </source>
</evidence>
<organism evidence="8">
    <name type="scientific">Fopius arisanus</name>
    <dbReference type="NCBI Taxonomy" id="64838"/>
    <lineage>
        <taxon>Eukaryota</taxon>
        <taxon>Metazoa</taxon>
        <taxon>Ecdysozoa</taxon>
        <taxon>Arthropoda</taxon>
        <taxon>Hexapoda</taxon>
        <taxon>Insecta</taxon>
        <taxon>Pterygota</taxon>
        <taxon>Neoptera</taxon>
        <taxon>Endopterygota</taxon>
        <taxon>Hymenoptera</taxon>
        <taxon>Apocrita</taxon>
        <taxon>Ichneumonoidea</taxon>
        <taxon>Braconidae</taxon>
        <taxon>Opiinae</taxon>
        <taxon>Fopius</taxon>
    </lineage>
</organism>
<dbReference type="InterPro" id="IPR002123">
    <property type="entry name" value="Plipid/glycerol_acylTrfase"/>
</dbReference>
<dbReference type="GO" id="GO:0008654">
    <property type="term" value="P:phospholipid biosynthetic process"/>
    <property type="evidence" value="ECO:0007669"/>
    <property type="project" value="TreeGrafter"/>
</dbReference>
<evidence type="ECO:0000256" key="3">
    <source>
        <dbReference type="ARBA" id="ARBA00022679"/>
    </source>
</evidence>
<sequence>MGDNCEYVDLLVDRRKTSDFLWVSRPMDPLAPHRLPPEMKYTRTQAIEAALDNPRVVFTVDTLAAARAVDKTVIRREAREMLEEMASKAHLPTVRWIGLLVVKVLKRILLSFRVNQKYLLEIREDMKHSDVQYVYVPSHRSYLDFVLMSYLLFTFDMALPNIASGMDFYRMKVVGELLRKTGAFYLRRSFTADQLYKEIFKAYVASLVENSDRAIEFFIEGTRSRSQKSIAPKYGLLGMILEAVFQSHVPDIQFVPISITYDRPLEESLFSYELLGVPKPPESTSGLFKSLSILREQQAHGHIYFNVAPPISAKKFMDYNVRRMTVLSQNAKLPTDVVKNLAFEIIESHKKNTIIIPFNLIAVLFNERVHSHPSSPYSFDGLLQDYCWLKGIMKRMGATIFPKIDNGEDESSYRKSEKDEIKESLNVHKNLLSFDSNNSLTLHETYRDIKSEKLRNVRGHTLEERTMKIAIPAINLCIYVNPTFALFTKVTMAAVAIHTPDMLKECAREKYIFLRKLLSNEFALPADDCTDTIANEWTHEMEFLINADCFEFEDNRIIYGNNEKFRLLLCNLISPFVSAVCVTCLTLYHWDNATMEDPTDKNILKESQRRAETLLFHDDSLVHHPYTLSLDLYSSTLVSLTSSGAINSIPNQPNYDIDRPKLSSIIVELEKILLSRQSSGSYLDIGPTLIHHADNTLQAKL</sequence>
<dbReference type="GO" id="GO:0004366">
    <property type="term" value="F:glycerol-3-phosphate O-acyltransferase activity"/>
    <property type="evidence" value="ECO:0007669"/>
    <property type="project" value="TreeGrafter"/>
</dbReference>
<dbReference type="PIRSF" id="PIRSF000437">
    <property type="entry name" value="GPAT_DHAPAT"/>
    <property type="match status" value="1"/>
</dbReference>
<evidence type="ECO:0000256" key="2">
    <source>
        <dbReference type="ARBA" id="ARBA00007937"/>
    </source>
</evidence>
<dbReference type="SMART" id="SM00563">
    <property type="entry name" value="PlsC"/>
    <property type="match status" value="1"/>
</dbReference>
<dbReference type="Pfam" id="PF01553">
    <property type="entry name" value="Acyltransferase"/>
    <property type="match status" value="1"/>
</dbReference>
<gene>
    <name evidence="8" type="primary">Gnpat_1</name>
    <name evidence="8" type="ORF">g.23009</name>
</gene>
<accession>A0A0C9RZE4</accession>
<name>A0A0C9RZE4_9HYME</name>
<dbReference type="GO" id="GO:0006631">
    <property type="term" value="P:fatty acid metabolic process"/>
    <property type="evidence" value="ECO:0007669"/>
    <property type="project" value="TreeGrafter"/>
</dbReference>
<evidence type="ECO:0000256" key="4">
    <source>
        <dbReference type="ARBA" id="ARBA00023136"/>
    </source>
</evidence>
<dbReference type="GO" id="GO:0019432">
    <property type="term" value="P:triglyceride biosynthetic process"/>
    <property type="evidence" value="ECO:0007669"/>
    <property type="project" value="TreeGrafter"/>
</dbReference>
<dbReference type="AlphaFoldDB" id="A0A0C9RZE4"/>
<comment type="subcellular location">
    <subcellularLocation>
        <location evidence="1">Endomembrane system</location>
        <topology evidence="1">Peripheral membrane protein</topology>
    </subcellularLocation>
</comment>
<dbReference type="GO" id="GO:0031966">
    <property type="term" value="C:mitochondrial membrane"/>
    <property type="evidence" value="ECO:0007669"/>
    <property type="project" value="TreeGrafter"/>
</dbReference>
<dbReference type="CDD" id="cd07993">
    <property type="entry name" value="LPLAT_DHAPAT-like"/>
    <property type="match status" value="1"/>
</dbReference>
<dbReference type="GO" id="GO:0005778">
    <property type="term" value="C:peroxisomal membrane"/>
    <property type="evidence" value="ECO:0007669"/>
    <property type="project" value="TreeGrafter"/>
</dbReference>
<keyword evidence="3 6" id="KW-0808">Transferase</keyword>
<dbReference type="InterPro" id="IPR022284">
    <property type="entry name" value="GPAT/DHAPAT"/>
</dbReference>
<comment type="similarity">
    <text evidence="2 6">Belongs to the GPAT/DAPAT family.</text>
</comment>
<dbReference type="SUPFAM" id="SSF69593">
    <property type="entry name" value="Glycerol-3-phosphate (1)-acyltransferase"/>
    <property type="match status" value="1"/>
</dbReference>
<dbReference type="PANTHER" id="PTHR12563:SF17">
    <property type="entry name" value="DIHYDROXYACETONE PHOSPHATE ACYLTRANSFERASE"/>
    <property type="match status" value="1"/>
</dbReference>
<dbReference type="PANTHER" id="PTHR12563">
    <property type="entry name" value="GLYCEROL-3-PHOSPHATE ACYLTRANSFERASE"/>
    <property type="match status" value="1"/>
</dbReference>
<keyword evidence="4" id="KW-0472">Membrane</keyword>
<feature type="domain" description="Phospholipid/glycerol acyltransferase" evidence="7">
    <location>
        <begin position="133"/>
        <end position="262"/>
    </location>
</feature>
<dbReference type="Pfam" id="PF19277">
    <property type="entry name" value="GPAT_C"/>
    <property type="match status" value="1"/>
</dbReference>
<evidence type="ECO:0000259" key="7">
    <source>
        <dbReference type="SMART" id="SM00563"/>
    </source>
</evidence>
<dbReference type="GO" id="GO:0016287">
    <property type="term" value="F:glycerone-phosphate O-acyltransferase activity"/>
    <property type="evidence" value="ECO:0007669"/>
    <property type="project" value="TreeGrafter"/>
</dbReference>
<dbReference type="InterPro" id="IPR045520">
    <property type="entry name" value="GPAT/DHAPAT_C"/>
</dbReference>
<evidence type="ECO:0000256" key="1">
    <source>
        <dbReference type="ARBA" id="ARBA00004184"/>
    </source>
</evidence>
<reference evidence="8" key="1">
    <citation type="submission" date="2015-01" db="EMBL/GenBank/DDBJ databases">
        <title>Transcriptome Assembly of Fopius arisanus.</title>
        <authorList>
            <person name="Geib S."/>
        </authorList>
    </citation>
    <scope>NUCLEOTIDE SEQUENCE</scope>
</reference>
<keyword evidence="5 6" id="KW-0012">Acyltransferase</keyword>
<evidence type="ECO:0000313" key="8">
    <source>
        <dbReference type="EMBL" id="JAG84547.1"/>
    </source>
</evidence>
<proteinExistence type="inferred from homology"/>
<dbReference type="GO" id="GO:0012505">
    <property type="term" value="C:endomembrane system"/>
    <property type="evidence" value="ECO:0007669"/>
    <property type="project" value="UniProtKB-SubCell"/>
</dbReference>
<dbReference type="GO" id="GO:0008611">
    <property type="term" value="P:ether lipid biosynthetic process"/>
    <property type="evidence" value="ECO:0007669"/>
    <property type="project" value="TreeGrafter"/>
</dbReference>
<dbReference type="InterPro" id="IPR041728">
    <property type="entry name" value="GPAT/DHAPAT_LPLAT"/>
</dbReference>
<protein>
    <submittedName>
        <fullName evidence="8">Gnpat_1 protein</fullName>
    </submittedName>
</protein>